<evidence type="ECO:0000313" key="9">
    <source>
        <dbReference type="Proteomes" id="UP000241118"/>
    </source>
</evidence>
<dbReference type="GO" id="GO:0020037">
    <property type="term" value="F:heme binding"/>
    <property type="evidence" value="ECO:0007669"/>
    <property type="project" value="InterPro"/>
</dbReference>
<reference evidence="8 9" key="1">
    <citation type="submission" date="2018-03" db="EMBL/GenBank/DDBJ databases">
        <title>Genomic Encyclopedia of Type Strains, Phase III (KMG-III): the genomes of soil and plant-associated and newly described type strains.</title>
        <authorList>
            <person name="Whitman W."/>
        </authorList>
    </citation>
    <scope>NUCLEOTIDE SEQUENCE [LARGE SCALE GENOMIC DNA]</scope>
    <source>
        <strain evidence="8 9">CGMCC 4.7097</strain>
    </source>
</reference>
<dbReference type="FunFam" id="1.10.630.10:FF:000018">
    <property type="entry name" value="Cytochrome P450 monooxygenase"/>
    <property type="match status" value="1"/>
</dbReference>
<evidence type="ECO:0000256" key="2">
    <source>
        <dbReference type="ARBA" id="ARBA00022617"/>
    </source>
</evidence>
<comment type="similarity">
    <text evidence="1 7">Belongs to the cytochrome P450 family.</text>
</comment>
<evidence type="ECO:0000256" key="7">
    <source>
        <dbReference type="RuleBase" id="RU000461"/>
    </source>
</evidence>
<keyword evidence="3 7" id="KW-0479">Metal-binding</keyword>
<dbReference type="Proteomes" id="UP000241118">
    <property type="component" value="Unassembled WGS sequence"/>
</dbReference>
<dbReference type="PRINTS" id="PR00359">
    <property type="entry name" value="BP450"/>
</dbReference>
<evidence type="ECO:0000256" key="1">
    <source>
        <dbReference type="ARBA" id="ARBA00010617"/>
    </source>
</evidence>
<dbReference type="AlphaFoldDB" id="A0A2P8HG80"/>
<keyword evidence="4 7" id="KW-0560">Oxidoreductase</keyword>
<keyword evidence="9" id="KW-1185">Reference proteome</keyword>
<dbReference type="InterPro" id="IPR017972">
    <property type="entry name" value="Cyt_P450_CS"/>
</dbReference>
<comment type="caution">
    <text evidence="8">The sequence shown here is derived from an EMBL/GenBank/DDBJ whole genome shotgun (WGS) entry which is preliminary data.</text>
</comment>
<dbReference type="Gene3D" id="1.10.630.10">
    <property type="entry name" value="Cytochrome P450"/>
    <property type="match status" value="1"/>
</dbReference>
<organism evidence="8 9">
    <name type="scientific">Saccharothrix carnea</name>
    <dbReference type="NCBI Taxonomy" id="1280637"/>
    <lineage>
        <taxon>Bacteria</taxon>
        <taxon>Bacillati</taxon>
        <taxon>Actinomycetota</taxon>
        <taxon>Actinomycetes</taxon>
        <taxon>Pseudonocardiales</taxon>
        <taxon>Pseudonocardiaceae</taxon>
        <taxon>Saccharothrix</taxon>
    </lineage>
</organism>
<protein>
    <submittedName>
        <fullName evidence="8">Cytochrome P450</fullName>
    </submittedName>
</protein>
<dbReference type="InterPro" id="IPR002397">
    <property type="entry name" value="Cyt_P450_B"/>
</dbReference>
<dbReference type="GO" id="GO:0005506">
    <property type="term" value="F:iron ion binding"/>
    <property type="evidence" value="ECO:0007669"/>
    <property type="project" value="InterPro"/>
</dbReference>
<dbReference type="SUPFAM" id="SSF48264">
    <property type="entry name" value="Cytochrome P450"/>
    <property type="match status" value="1"/>
</dbReference>
<dbReference type="InterPro" id="IPR036396">
    <property type="entry name" value="Cyt_P450_sf"/>
</dbReference>
<dbReference type="GO" id="GO:0004497">
    <property type="term" value="F:monooxygenase activity"/>
    <property type="evidence" value="ECO:0007669"/>
    <property type="project" value="UniProtKB-KW"/>
</dbReference>
<dbReference type="GO" id="GO:0016705">
    <property type="term" value="F:oxidoreductase activity, acting on paired donors, with incorporation or reduction of molecular oxygen"/>
    <property type="evidence" value="ECO:0007669"/>
    <property type="project" value="InterPro"/>
</dbReference>
<dbReference type="Pfam" id="PF00067">
    <property type="entry name" value="p450"/>
    <property type="match status" value="1"/>
</dbReference>
<evidence type="ECO:0000256" key="5">
    <source>
        <dbReference type="ARBA" id="ARBA00023004"/>
    </source>
</evidence>
<proteinExistence type="inferred from homology"/>
<dbReference type="InterPro" id="IPR001128">
    <property type="entry name" value="Cyt_P450"/>
</dbReference>
<evidence type="ECO:0000256" key="4">
    <source>
        <dbReference type="ARBA" id="ARBA00023002"/>
    </source>
</evidence>
<dbReference type="PRINTS" id="PR00385">
    <property type="entry name" value="P450"/>
</dbReference>
<accession>A0A2P8HG80</accession>
<evidence type="ECO:0000256" key="6">
    <source>
        <dbReference type="ARBA" id="ARBA00023033"/>
    </source>
</evidence>
<dbReference type="PANTHER" id="PTHR46696:SF6">
    <property type="entry name" value="P450, PUTATIVE (EUROFUNG)-RELATED"/>
    <property type="match status" value="1"/>
</dbReference>
<dbReference type="OrthoDB" id="3664945at2"/>
<evidence type="ECO:0000313" key="8">
    <source>
        <dbReference type="EMBL" id="PSL45237.1"/>
    </source>
</evidence>
<keyword evidence="5 7" id="KW-0408">Iron</keyword>
<name>A0A2P8HG80_SACCR</name>
<gene>
    <name evidence="8" type="ORF">B0I31_12714</name>
</gene>
<dbReference type="RefSeq" id="WP_106620305.1">
    <property type="nucleotide sequence ID" value="NZ_PYAX01000027.1"/>
</dbReference>
<sequence length="397" mass="44070">MAAMPTTPLHFRRVGFDPAPDLTEVRDTDGVRRIESPQLGASIWLVTRVEDVRRVYGDPSRFRISAYHLVPGAPALTDEELAPVRPGNLLAFDPPEHTRLRRLLAPEFTARRMRRLEPRIHEIVDAHLDAVERKGPPADLVAEFALPVPALVICELLGVPFEDRDEFQQRYAEFFDVTLSFERRLAVQYESKAYLTELVARARAEPGDDLLGMLARDESADLDDRELVGIADLLLLAGHETTANMLGLGVLALLRHPEQFRLLREEPGRADAAVEELLRWLTVVHTGVPRVATTEVELGGQAIGAGELIICSLPAANRDPALVPDPDRFDIGRDAGSHVAFGHGVHHCLGAPLARMEMRIAFPALVRRFPALRTVGSYPDYRTQQVVYGLGSLPVTW</sequence>
<evidence type="ECO:0000256" key="3">
    <source>
        <dbReference type="ARBA" id="ARBA00022723"/>
    </source>
</evidence>
<dbReference type="PROSITE" id="PS00086">
    <property type="entry name" value="CYTOCHROME_P450"/>
    <property type="match status" value="1"/>
</dbReference>
<keyword evidence="2 7" id="KW-0349">Heme</keyword>
<dbReference type="CDD" id="cd11030">
    <property type="entry name" value="CYP105-like"/>
    <property type="match status" value="1"/>
</dbReference>
<dbReference type="EMBL" id="PYAX01000027">
    <property type="protein sequence ID" value="PSL45237.1"/>
    <property type="molecule type" value="Genomic_DNA"/>
</dbReference>
<dbReference type="PANTHER" id="PTHR46696">
    <property type="entry name" value="P450, PUTATIVE (EUROFUNG)-RELATED"/>
    <property type="match status" value="1"/>
</dbReference>
<keyword evidence="6 7" id="KW-0503">Monooxygenase</keyword>